<dbReference type="GO" id="GO:0006508">
    <property type="term" value="P:proteolysis"/>
    <property type="evidence" value="ECO:0007669"/>
    <property type="project" value="UniProtKB-KW"/>
</dbReference>
<evidence type="ECO:0000313" key="3">
    <source>
        <dbReference type="EMBL" id="AMB57918.1"/>
    </source>
</evidence>
<dbReference type="PROSITE" id="PS51903">
    <property type="entry name" value="CLP_R"/>
    <property type="match status" value="1"/>
</dbReference>
<sequence>MFERFSRSARAAVEDAVYEAVRRGDRRVGTDHLLLALLADEELAKLVGVDAAAAQDAVDRLDRSALAAVGVSLGEFQHTPVARSARHSASMSAGAKSVLRRSLAAAVSETARAITSRHLLLALLERDAPDPAAALLAALPVDRATLRERVAHAG</sequence>
<dbReference type="Proteomes" id="UP000058305">
    <property type="component" value="Chromosome"/>
</dbReference>
<dbReference type="Pfam" id="PF02861">
    <property type="entry name" value="Clp_N"/>
    <property type="match status" value="1"/>
</dbReference>
<dbReference type="InterPro" id="IPR036628">
    <property type="entry name" value="Clp_N_dom_sf"/>
</dbReference>
<keyword evidence="1" id="KW-0677">Repeat</keyword>
<evidence type="ECO:0000313" key="4">
    <source>
        <dbReference type="Proteomes" id="UP000058305"/>
    </source>
</evidence>
<feature type="domain" description="Clp R" evidence="2">
    <location>
        <begin position="2"/>
        <end position="154"/>
    </location>
</feature>
<dbReference type="OrthoDB" id="3628183at2"/>
<reference evidence="4" key="2">
    <citation type="submission" date="2016-01" db="EMBL/GenBank/DDBJ databases">
        <title>First complete genome sequence of a species in the genus Microterricola, an extremophilic cold active enzyme producing strain ERGS5:02 isolated from Sikkim Himalaya.</title>
        <authorList>
            <person name="Kumar R."/>
            <person name="Singh D."/>
            <person name="Swarnkar M.K."/>
        </authorList>
    </citation>
    <scope>NUCLEOTIDE SEQUENCE [LARGE SCALE GENOMIC DNA]</scope>
    <source>
        <strain evidence="4">ERGS5:02</strain>
    </source>
</reference>
<accession>A0A109QWF9</accession>
<keyword evidence="3" id="KW-0378">Hydrolase</keyword>
<proteinExistence type="predicted"/>
<organism evidence="3 4">
    <name type="scientific">Microterricola viridarii</name>
    <dbReference type="NCBI Taxonomy" id="412690"/>
    <lineage>
        <taxon>Bacteria</taxon>
        <taxon>Bacillati</taxon>
        <taxon>Actinomycetota</taxon>
        <taxon>Actinomycetes</taxon>
        <taxon>Micrococcales</taxon>
        <taxon>Microbacteriaceae</taxon>
        <taxon>Microterricola</taxon>
    </lineage>
</organism>
<dbReference type="KEGG" id="mvd:AWU67_02465"/>
<evidence type="ECO:0000259" key="2">
    <source>
        <dbReference type="PROSITE" id="PS51903"/>
    </source>
</evidence>
<dbReference type="InterPro" id="IPR004176">
    <property type="entry name" value="Clp_R_N"/>
</dbReference>
<dbReference type="SUPFAM" id="SSF81923">
    <property type="entry name" value="Double Clp-N motif"/>
    <property type="match status" value="1"/>
</dbReference>
<gene>
    <name evidence="3" type="ORF">AWU67_02465</name>
</gene>
<evidence type="ECO:0000256" key="1">
    <source>
        <dbReference type="PROSITE-ProRule" id="PRU01251"/>
    </source>
</evidence>
<reference evidence="3 4" key="1">
    <citation type="journal article" date="2016" name="J. Biotechnol.">
        <title>First complete genome sequence of a species in the genus Microterricola, an extremophilic cold active enzyme producing bacterial strain ERGS5:02 isolated from Sikkim Himalaya.</title>
        <authorList>
            <person name="Himanshu"/>
            <person name="Swarnkar M.K."/>
            <person name="Singh D."/>
            <person name="Kumar R."/>
        </authorList>
    </citation>
    <scope>NUCLEOTIDE SEQUENCE [LARGE SCALE GENOMIC DNA]</scope>
    <source>
        <strain evidence="3 4">ERGS5:02</strain>
    </source>
</reference>
<dbReference type="Gene3D" id="1.10.1780.10">
    <property type="entry name" value="Clp, N-terminal domain"/>
    <property type="match status" value="1"/>
</dbReference>
<dbReference type="RefSeq" id="WP_067226341.1">
    <property type="nucleotide sequence ID" value="NZ_CP014145.1"/>
</dbReference>
<keyword evidence="3" id="KW-0645">Protease</keyword>
<keyword evidence="4" id="KW-1185">Reference proteome</keyword>
<dbReference type="EMBL" id="CP014145">
    <property type="protein sequence ID" value="AMB57918.1"/>
    <property type="molecule type" value="Genomic_DNA"/>
</dbReference>
<dbReference type="AlphaFoldDB" id="A0A109QWF9"/>
<protein>
    <submittedName>
        <fullName evidence="3">Clp protease</fullName>
    </submittedName>
</protein>
<dbReference type="GO" id="GO:0008233">
    <property type="term" value="F:peptidase activity"/>
    <property type="evidence" value="ECO:0007669"/>
    <property type="project" value="UniProtKB-KW"/>
</dbReference>
<name>A0A109QWF9_9MICO</name>